<dbReference type="GeneID" id="85484206"/>
<evidence type="ECO:0000259" key="2">
    <source>
        <dbReference type="PROSITE" id="PS51186"/>
    </source>
</evidence>
<keyword evidence="3" id="KW-0687">Ribonucleoprotein</keyword>
<organism evidence="3 4">
    <name type="scientific">Rhodococcoides kroppenstedtii</name>
    <dbReference type="NCBI Taxonomy" id="293050"/>
    <lineage>
        <taxon>Bacteria</taxon>
        <taxon>Bacillati</taxon>
        <taxon>Actinomycetota</taxon>
        <taxon>Actinomycetes</taxon>
        <taxon>Mycobacteriales</taxon>
        <taxon>Nocardiaceae</taxon>
        <taxon>Rhodococcoides</taxon>
    </lineage>
</organism>
<proteinExistence type="predicted"/>
<dbReference type="GO" id="GO:0016747">
    <property type="term" value="F:acyltransferase activity, transferring groups other than amino-acyl groups"/>
    <property type="evidence" value="ECO:0007669"/>
    <property type="project" value="InterPro"/>
</dbReference>
<evidence type="ECO:0000313" key="4">
    <source>
        <dbReference type="Proteomes" id="UP000182054"/>
    </source>
</evidence>
<accession>A0A1I0SGC3</accession>
<evidence type="ECO:0000256" key="1">
    <source>
        <dbReference type="SAM" id="MobiDB-lite"/>
    </source>
</evidence>
<dbReference type="Proteomes" id="UP000182054">
    <property type="component" value="Unassembled WGS sequence"/>
</dbReference>
<protein>
    <submittedName>
        <fullName evidence="3">Ribosomal protein S18 acetylase RimI</fullName>
    </submittedName>
</protein>
<gene>
    <name evidence="3" type="ORF">SAMN05444374_101140</name>
</gene>
<dbReference type="InterPro" id="IPR016181">
    <property type="entry name" value="Acyl_CoA_acyltransferase"/>
</dbReference>
<keyword evidence="3" id="KW-0689">Ribosomal protein</keyword>
<reference evidence="3 4" key="1">
    <citation type="submission" date="2016-10" db="EMBL/GenBank/DDBJ databases">
        <authorList>
            <person name="de Groot N.N."/>
        </authorList>
    </citation>
    <scope>NUCLEOTIDE SEQUENCE [LARGE SCALE GENOMIC DNA]</scope>
    <source>
        <strain evidence="3 4">DSM 44908</strain>
    </source>
</reference>
<dbReference type="PROSITE" id="PS51186">
    <property type="entry name" value="GNAT"/>
    <property type="match status" value="1"/>
</dbReference>
<dbReference type="OrthoDB" id="3692150at2"/>
<evidence type="ECO:0000313" key="3">
    <source>
        <dbReference type="EMBL" id="SFA38487.1"/>
    </source>
</evidence>
<dbReference type="SUPFAM" id="SSF55729">
    <property type="entry name" value="Acyl-CoA N-acyltransferases (Nat)"/>
    <property type="match status" value="1"/>
</dbReference>
<name>A0A1I0SGC3_9NOCA</name>
<feature type="compositionally biased region" description="Low complexity" evidence="1">
    <location>
        <begin position="216"/>
        <end position="225"/>
    </location>
</feature>
<sequence>MGTVTVVPASAGSGDVTLLDLDPQLMRARLTEALAVYVDAMGYPPGTDLHRAPMWSEHILRPGWRAVGALQGDRIVGIAYCYRGDHGQWWHRQVRDGLRRAGWSPDRAELVLADYVELTELHVAPGVQGAGIGGRLLDALLAGRSEQRVLLSTPEVHAEDNRAWRLYRRAGFTDVLRRFRFAGDSRPFAVLGRELPLDTSPSDHPRPAGHPTSAVPTTTTEEPTT</sequence>
<dbReference type="GO" id="GO:0005840">
    <property type="term" value="C:ribosome"/>
    <property type="evidence" value="ECO:0007669"/>
    <property type="project" value="UniProtKB-KW"/>
</dbReference>
<feature type="domain" description="N-acetyltransferase" evidence="2">
    <location>
        <begin position="16"/>
        <end position="196"/>
    </location>
</feature>
<dbReference type="AlphaFoldDB" id="A0A1I0SGC3"/>
<dbReference type="InterPro" id="IPR000182">
    <property type="entry name" value="GNAT_dom"/>
</dbReference>
<dbReference type="Pfam" id="PF00583">
    <property type="entry name" value="Acetyltransf_1"/>
    <property type="match status" value="1"/>
</dbReference>
<feature type="region of interest" description="Disordered" evidence="1">
    <location>
        <begin position="194"/>
        <end position="225"/>
    </location>
</feature>
<dbReference type="EMBL" id="FOJN01000001">
    <property type="protein sequence ID" value="SFA38487.1"/>
    <property type="molecule type" value="Genomic_DNA"/>
</dbReference>
<dbReference type="RefSeq" id="WP_074921662.1">
    <property type="nucleotide sequence ID" value="NZ_FOJN01000001.1"/>
</dbReference>
<dbReference type="Gene3D" id="3.40.630.30">
    <property type="match status" value="1"/>
</dbReference>